<protein>
    <submittedName>
        <fullName evidence="1">Uncharacterized protein</fullName>
    </submittedName>
</protein>
<evidence type="ECO:0000313" key="2">
    <source>
        <dbReference type="Proteomes" id="UP000254103"/>
    </source>
</evidence>
<evidence type="ECO:0000313" key="1">
    <source>
        <dbReference type="EMBL" id="STT92835.1"/>
    </source>
</evidence>
<accession>A0A377XVE7</accession>
<sequence>MSRIVLTLDQIRSLASFAEGEGQPAYIITDSTIPAFEADDGSVVPEYTGLIVYSESEQSGILQLASR</sequence>
<dbReference type="AlphaFoldDB" id="A0A377XVE7"/>
<proteinExistence type="predicted"/>
<name>A0A377XVE7_KLEPN</name>
<organism evidence="1 2">
    <name type="scientific">Klebsiella pneumoniae</name>
    <dbReference type="NCBI Taxonomy" id="573"/>
    <lineage>
        <taxon>Bacteria</taxon>
        <taxon>Pseudomonadati</taxon>
        <taxon>Pseudomonadota</taxon>
        <taxon>Gammaproteobacteria</taxon>
        <taxon>Enterobacterales</taxon>
        <taxon>Enterobacteriaceae</taxon>
        <taxon>Klebsiella/Raoultella group</taxon>
        <taxon>Klebsiella</taxon>
        <taxon>Klebsiella pneumoniae complex</taxon>
    </lineage>
</organism>
<dbReference type="EMBL" id="UGLJ01000002">
    <property type="protein sequence ID" value="STT92835.1"/>
    <property type="molecule type" value="Genomic_DNA"/>
</dbReference>
<gene>
    <name evidence="1" type="ORF">NCTC5052_01219</name>
</gene>
<reference evidence="1 2" key="1">
    <citation type="submission" date="2018-06" db="EMBL/GenBank/DDBJ databases">
        <authorList>
            <consortium name="Pathogen Informatics"/>
            <person name="Doyle S."/>
        </authorList>
    </citation>
    <scope>NUCLEOTIDE SEQUENCE [LARGE SCALE GENOMIC DNA]</scope>
    <source>
        <strain evidence="1 2">NCTC5052</strain>
    </source>
</reference>
<dbReference type="Proteomes" id="UP000254103">
    <property type="component" value="Unassembled WGS sequence"/>
</dbReference>